<dbReference type="PANTHER" id="PTHR21310:SF42">
    <property type="entry name" value="BIFUNCTIONAL AAC_APH"/>
    <property type="match status" value="1"/>
</dbReference>
<protein>
    <submittedName>
        <fullName evidence="2">Phosphotransferase</fullName>
    </submittedName>
</protein>
<dbReference type="Gene3D" id="3.90.1200.10">
    <property type="match status" value="1"/>
</dbReference>
<feature type="domain" description="Aminoglycoside phosphotransferase" evidence="1">
    <location>
        <begin position="63"/>
        <end position="263"/>
    </location>
</feature>
<evidence type="ECO:0000313" key="3">
    <source>
        <dbReference type="Proteomes" id="UP000642819"/>
    </source>
</evidence>
<reference evidence="3" key="1">
    <citation type="journal article" date="2019" name="Int. J. Syst. Evol. Microbiol.">
        <title>The Global Catalogue of Microorganisms (GCM) 10K type strain sequencing project: providing services to taxonomists for standard genome sequencing and annotation.</title>
        <authorList>
            <consortium name="The Broad Institute Genomics Platform"/>
            <consortium name="The Broad Institute Genome Sequencing Center for Infectious Disease"/>
            <person name="Wu L."/>
            <person name="Ma J."/>
        </authorList>
    </citation>
    <scope>NUCLEOTIDE SEQUENCE [LARGE SCALE GENOMIC DNA]</scope>
    <source>
        <strain evidence="3">KCTC 19466</strain>
    </source>
</reference>
<dbReference type="Pfam" id="PF01636">
    <property type="entry name" value="APH"/>
    <property type="match status" value="1"/>
</dbReference>
<keyword evidence="3" id="KW-1185">Reference proteome</keyword>
<dbReference type="PANTHER" id="PTHR21310">
    <property type="entry name" value="AMINOGLYCOSIDE PHOSPHOTRANSFERASE-RELATED-RELATED"/>
    <property type="match status" value="1"/>
</dbReference>
<proteinExistence type="predicted"/>
<dbReference type="SUPFAM" id="SSF56112">
    <property type="entry name" value="Protein kinase-like (PK-like)"/>
    <property type="match status" value="1"/>
</dbReference>
<comment type="caution">
    <text evidence="2">The sequence shown here is derived from an EMBL/GenBank/DDBJ whole genome shotgun (WGS) entry which is preliminary data.</text>
</comment>
<dbReference type="InterPro" id="IPR002575">
    <property type="entry name" value="Aminoglycoside_PTrfase"/>
</dbReference>
<dbReference type="Proteomes" id="UP000642819">
    <property type="component" value="Unassembled WGS sequence"/>
</dbReference>
<dbReference type="InterPro" id="IPR011009">
    <property type="entry name" value="Kinase-like_dom_sf"/>
</dbReference>
<evidence type="ECO:0000313" key="2">
    <source>
        <dbReference type="EMBL" id="GHD00498.1"/>
    </source>
</evidence>
<name>A0ABQ3GDG0_9MICC</name>
<organism evidence="2 3">
    <name type="scientific">Zhihengliuella salsuginis</name>
    <dbReference type="NCBI Taxonomy" id="578222"/>
    <lineage>
        <taxon>Bacteria</taxon>
        <taxon>Bacillati</taxon>
        <taxon>Actinomycetota</taxon>
        <taxon>Actinomycetes</taxon>
        <taxon>Micrococcales</taxon>
        <taxon>Micrococcaceae</taxon>
        <taxon>Zhihengliuella</taxon>
    </lineage>
</organism>
<sequence>MAMHDDELLLDDALARRLIIDQFPAWREERIHRVGTNGTVNAIFRIGSGLAARFPLQPAGASDLGASLAREAAALRELAVHCPVASPAPVAVGRPGRGYPQPWSVQTWIPGDVATPTASEDSGTFARDLVDLIRSFRAADTKGRRFAGTGRGGELTDADAWMDVCFRRSGGLLPVDRLRVLWEVFRALPPAGPDVMTHGDLIPGNLLVAENRLIGVLDGGGFAAADPSLDLVAAWHHLDAERREIVRQELGCTAIDWRRGAAWAFVQAMGLVWYYRTTNPTMSKLGRSTLSRILDDPGCRT</sequence>
<dbReference type="CDD" id="cd05155">
    <property type="entry name" value="APH_ChoK_like_1"/>
    <property type="match status" value="1"/>
</dbReference>
<dbReference type="InterPro" id="IPR051678">
    <property type="entry name" value="AGP_Transferase"/>
</dbReference>
<dbReference type="RefSeq" id="WP_229790883.1">
    <property type="nucleotide sequence ID" value="NZ_BMXK01000001.1"/>
</dbReference>
<gene>
    <name evidence="2" type="ORF">GCM10008096_03890</name>
</gene>
<dbReference type="Gene3D" id="3.30.200.20">
    <property type="entry name" value="Phosphorylase Kinase, domain 1"/>
    <property type="match status" value="1"/>
</dbReference>
<dbReference type="EMBL" id="BMXK01000001">
    <property type="protein sequence ID" value="GHD00498.1"/>
    <property type="molecule type" value="Genomic_DNA"/>
</dbReference>
<accession>A0ABQ3GDG0</accession>
<evidence type="ECO:0000259" key="1">
    <source>
        <dbReference type="Pfam" id="PF01636"/>
    </source>
</evidence>